<dbReference type="GO" id="GO:0046872">
    <property type="term" value="F:metal ion binding"/>
    <property type="evidence" value="ECO:0007669"/>
    <property type="project" value="UniProtKB-KW"/>
</dbReference>
<dbReference type="AlphaFoldDB" id="R4YVY0"/>
<sequence length="447" mass="50099">MNGPTHSNYVLRTVEERGIRLIRLWFCDVLGHMKSVAISPVELEIVFEEGLQFDGSAIDGFSRVYESDVLARPDPSSFGVLRGGEDGGPATAAMFCDIETLDGEPFSGDPRAVLRRVMAETRAEGYEFMCAPEVEFFYFASGDPGHQPQPLDEASYFDLTISEVASDLRRRTIGRLEAMAIPVEYSFHEDGNSQHEIDLTWDDGLSMADNIMTLRMVVREEAHVEGVHATFMPKPLSGQQGSGMHTHMSLFQDDTNAFHDPDDQYGLSEVGRAFVAGLLRHASEITAVTNQLVNSYKRLVPGFEAPNTISWARNNRSALVRIPRHKAGKHVSTRVEYRAPDPACNPYLAFALILAAGMKGVRERYELPPEAPDNLHRLSDAERSDLGIGTLPRSLAQALEDMESSQLVQDTLGPHIFEWFVRNKYSEWADYKAHVSQFELDRYLRAW</sequence>
<dbReference type="InterPro" id="IPR008147">
    <property type="entry name" value="Gln_synt_N"/>
</dbReference>
<evidence type="ECO:0000256" key="5">
    <source>
        <dbReference type="ARBA" id="ARBA00022840"/>
    </source>
</evidence>
<keyword evidence="2 10" id="KW-0436">Ligase</keyword>
<gene>
    <name evidence="10" type="primary">glnA</name>
    <name evidence="10" type="ORF">BN381_100101</name>
</gene>
<keyword evidence="5" id="KW-0067">ATP-binding</keyword>
<evidence type="ECO:0000259" key="8">
    <source>
        <dbReference type="PROSITE" id="PS51986"/>
    </source>
</evidence>
<dbReference type="STRING" id="1229780.BN381_100101"/>
<feature type="domain" description="GS catalytic" evidence="9">
    <location>
        <begin position="110"/>
        <end position="447"/>
    </location>
</feature>
<dbReference type="GO" id="GO:0006542">
    <property type="term" value="P:glutamine biosynthetic process"/>
    <property type="evidence" value="ECO:0007669"/>
    <property type="project" value="InterPro"/>
</dbReference>
<dbReference type="RefSeq" id="WP_012223421.1">
    <property type="nucleotide sequence ID" value="NZ_HG422565.1"/>
</dbReference>
<dbReference type="GO" id="GO:0005524">
    <property type="term" value="F:ATP binding"/>
    <property type="evidence" value="ECO:0007669"/>
    <property type="project" value="UniProtKB-KW"/>
</dbReference>
<evidence type="ECO:0000256" key="6">
    <source>
        <dbReference type="PROSITE-ProRule" id="PRU01330"/>
    </source>
</evidence>
<keyword evidence="4" id="KW-0547">Nucleotide-binding</keyword>
<organism evidence="10 11">
    <name type="scientific">Candidatus Neomicrothrix parvicella RN1</name>
    <dbReference type="NCBI Taxonomy" id="1229780"/>
    <lineage>
        <taxon>Bacteria</taxon>
        <taxon>Bacillati</taxon>
        <taxon>Actinomycetota</taxon>
        <taxon>Acidimicrobiia</taxon>
        <taxon>Acidimicrobiales</taxon>
        <taxon>Microthrixaceae</taxon>
        <taxon>Candidatus Neomicrothrix</taxon>
    </lineage>
</organism>
<name>R4YVY0_9ACTN</name>
<dbReference type="Proteomes" id="UP000018291">
    <property type="component" value="Unassembled WGS sequence"/>
</dbReference>
<evidence type="ECO:0000259" key="9">
    <source>
        <dbReference type="PROSITE" id="PS51987"/>
    </source>
</evidence>
<evidence type="ECO:0000256" key="4">
    <source>
        <dbReference type="ARBA" id="ARBA00022741"/>
    </source>
</evidence>
<evidence type="ECO:0000256" key="2">
    <source>
        <dbReference type="ARBA" id="ARBA00022598"/>
    </source>
</evidence>
<comment type="caution">
    <text evidence="10">The sequence shown here is derived from an EMBL/GenBank/DDBJ whole genome shotgun (WGS) entry which is preliminary data.</text>
</comment>
<evidence type="ECO:0000313" key="11">
    <source>
        <dbReference type="Proteomes" id="UP000018291"/>
    </source>
</evidence>
<dbReference type="PANTHER" id="PTHR43785:SF11">
    <property type="entry name" value="GAMMA-GLUTAMYLPOLYAMINE SYNTHETASE GLNA2"/>
    <property type="match status" value="1"/>
</dbReference>
<dbReference type="HOGENOM" id="CLU_017290_1_3_11"/>
<dbReference type="PANTHER" id="PTHR43785">
    <property type="entry name" value="GAMMA-GLUTAMYLPUTRESCINE SYNTHETASE"/>
    <property type="match status" value="1"/>
</dbReference>
<dbReference type="InterPro" id="IPR036651">
    <property type="entry name" value="Gln_synt_N_sf"/>
</dbReference>
<dbReference type="SUPFAM" id="SSF54368">
    <property type="entry name" value="Glutamine synthetase, N-terminal domain"/>
    <property type="match status" value="1"/>
</dbReference>
<dbReference type="PROSITE" id="PS51986">
    <property type="entry name" value="GS_BETA_GRASP"/>
    <property type="match status" value="1"/>
</dbReference>
<keyword evidence="3" id="KW-0479">Metal-binding</keyword>
<dbReference type="SUPFAM" id="SSF55931">
    <property type="entry name" value="Glutamine synthetase/guanido kinase"/>
    <property type="match status" value="1"/>
</dbReference>
<reference evidence="10 11" key="1">
    <citation type="journal article" date="2013" name="ISME J.">
        <title>Metabolic model for the filamentous 'Candidatus Microthrix parvicella' based on genomic and metagenomic analyses.</title>
        <authorList>
            <person name="Jon McIlroy S."/>
            <person name="Kristiansen R."/>
            <person name="Albertsen M."/>
            <person name="Michael Karst S."/>
            <person name="Rossetti S."/>
            <person name="Lund Nielsen J."/>
            <person name="Tandoi V."/>
            <person name="James Seviour R."/>
            <person name="Nielsen P.H."/>
        </authorList>
    </citation>
    <scope>NUCLEOTIDE SEQUENCE [LARGE SCALE GENOMIC DNA]</scope>
    <source>
        <strain evidence="10 11">RN1</strain>
    </source>
</reference>
<dbReference type="Gene3D" id="3.10.20.70">
    <property type="entry name" value="Glutamine synthetase, N-terminal domain"/>
    <property type="match status" value="1"/>
</dbReference>
<proteinExistence type="inferred from homology"/>
<dbReference type="OrthoDB" id="9807095at2"/>
<dbReference type="EC" id="6.3.1.2" evidence="10"/>
<comment type="similarity">
    <text evidence="1 6 7">Belongs to the glutamine synthetase family.</text>
</comment>
<protein>
    <submittedName>
        <fullName evidence="10">Glutamate--ammonia ligase</fullName>
        <ecNumber evidence="10">6.3.1.2</ecNumber>
    </submittedName>
</protein>
<dbReference type="Pfam" id="PF00120">
    <property type="entry name" value="Gln-synt_C"/>
    <property type="match status" value="1"/>
</dbReference>
<keyword evidence="11" id="KW-1185">Reference proteome</keyword>
<dbReference type="eggNOG" id="COG0174">
    <property type="taxonomic scope" value="Bacteria"/>
</dbReference>
<accession>R4YVY0</accession>
<dbReference type="Gene3D" id="3.30.590.10">
    <property type="entry name" value="Glutamine synthetase/guanido kinase, catalytic domain"/>
    <property type="match status" value="1"/>
</dbReference>
<dbReference type="Pfam" id="PF03951">
    <property type="entry name" value="Gln-synt_N"/>
    <property type="match status" value="1"/>
</dbReference>
<dbReference type="SMART" id="SM01230">
    <property type="entry name" value="Gln-synt_C"/>
    <property type="match status" value="1"/>
</dbReference>
<dbReference type="EMBL" id="CANL01000002">
    <property type="protein sequence ID" value="CCM62214.1"/>
    <property type="molecule type" value="Genomic_DNA"/>
</dbReference>
<evidence type="ECO:0000313" key="10">
    <source>
        <dbReference type="EMBL" id="CCM62214.1"/>
    </source>
</evidence>
<evidence type="ECO:0000256" key="1">
    <source>
        <dbReference type="ARBA" id="ARBA00009897"/>
    </source>
</evidence>
<dbReference type="InterPro" id="IPR014746">
    <property type="entry name" value="Gln_synth/guanido_kin_cat_dom"/>
</dbReference>
<evidence type="ECO:0000256" key="7">
    <source>
        <dbReference type="RuleBase" id="RU000384"/>
    </source>
</evidence>
<dbReference type="InterPro" id="IPR008146">
    <property type="entry name" value="Gln_synth_cat_dom"/>
</dbReference>
<evidence type="ECO:0000256" key="3">
    <source>
        <dbReference type="ARBA" id="ARBA00022723"/>
    </source>
</evidence>
<dbReference type="GO" id="GO:0004356">
    <property type="term" value="F:glutamine synthetase activity"/>
    <property type="evidence" value="ECO:0007669"/>
    <property type="project" value="UniProtKB-EC"/>
</dbReference>
<feature type="domain" description="GS beta-grasp" evidence="8">
    <location>
        <begin position="17"/>
        <end position="103"/>
    </location>
</feature>
<dbReference type="PROSITE" id="PS51987">
    <property type="entry name" value="GS_CATALYTIC"/>
    <property type="match status" value="1"/>
</dbReference>